<organism evidence="1 2">
    <name type="scientific">Moorena producens (strain JHB)</name>
    <dbReference type="NCBI Taxonomy" id="1454205"/>
    <lineage>
        <taxon>Bacteria</taxon>
        <taxon>Bacillati</taxon>
        <taxon>Cyanobacteriota</taxon>
        <taxon>Cyanophyceae</taxon>
        <taxon>Coleofasciculales</taxon>
        <taxon>Coleofasciculaceae</taxon>
        <taxon>Moorena</taxon>
    </lineage>
</organism>
<name>A0A1D9FXI0_MOOP1</name>
<sequence length="92" mass="10418">MTIKLQFKPEVEARIIAKAAAKGVSVQTYLESVIEDSLMNQEQTCFYETVTDKEWNSELMDLINSPAFTVAPPLADTAVVRESIYTREEEML</sequence>
<reference evidence="2" key="1">
    <citation type="submission" date="2016-10" db="EMBL/GenBank/DDBJ databases">
        <title>Comparative genomics uncovers the prolific and rare metabolic potential of the cyanobacterial genus Moorea.</title>
        <authorList>
            <person name="Leao T."/>
            <person name="Castelao G."/>
            <person name="Korobeynikov A."/>
            <person name="Monroe E.A."/>
            <person name="Podell S."/>
            <person name="Glukhov E."/>
            <person name="Allen E."/>
            <person name="Gerwick W.H."/>
            <person name="Gerwick L."/>
        </authorList>
    </citation>
    <scope>NUCLEOTIDE SEQUENCE [LARGE SCALE GENOMIC DNA]</scope>
    <source>
        <strain evidence="2">JHB</strain>
    </source>
</reference>
<evidence type="ECO:0000313" key="1">
    <source>
        <dbReference type="EMBL" id="AOY79984.1"/>
    </source>
</evidence>
<dbReference type="Proteomes" id="UP000176944">
    <property type="component" value="Chromosome"/>
</dbReference>
<dbReference type="AlphaFoldDB" id="A0A1D9FXI0"/>
<protein>
    <submittedName>
        <fullName evidence="1">Uncharacterized protein</fullName>
    </submittedName>
</protein>
<accession>A0A1D9FXI0</accession>
<evidence type="ECO:0000313" key="2">
    <source>
        <dbReference type="Proteomes" id="UP000176944"/>
    </source>
</evidence>
<dbReference type="EMBL" id="CP017708">
    <property type="protein sequence ID" value="AOY79984.1"/>
    <property type="molecule type" value="Genomic_DNA"/>
</dbReference>
<gene>
    <name evidence="1" type="ORF">BJP36_08660</name>
</gene>
<proteinExistence type="predicted"/>